<protein>
    <submittedName>
        <fullName evidence="1">YecA family protein</fullName>
    </submittedName>
</protein>
<dbReference type="RefSeq" id="WP_133605256.1">
    <property type="nucleotide sequence ID" value="NZ_JAUFPJ010000013.1"/>
</dbReference>
<comment type="caution">
    <text evidence="1">The sequence shown here is derived from an EMBL/GenBank/DDBJ whole genome shotgun (WGS) entry which is preliminary data.</text>
</comment>
<sequence>MNPEINHDNAERLAALLHVLAAAADEDAPAVTIDTLDGYLHALQVGPVEAGPADAMDALFGEDWPAPLAEQEQLDAFMDALHLRWNEIGDSLDPQGLIEDPEAMQLMPLITEFDEDTKAALLAQGVLKPELLERLPATGQMWVEGFMQAVQDCEDDWQVFEEESEPAQMLDAMLMSVAAVALPEGPQRQAYIAEAYDEDVQVDQHVLIDDALFSVQDLRLFWLQEGAAPDEDESDDQQA</sequence>
<dbReference type="AlphaFoldDB" id="A0A4R6MVS5"/>
<accession>A0A4R6MVS5</accession>
<name>A0A4R6MVS5_9BURK</name>
<evidence type="ECO:0000313" key="1">
    <source>
        <dbReference type="EMBL" id="TDP05508.1"/>
    </source>
</evidence>
<dbReference type="InterPro" id="IPR036255">
    <property type="entry name" value="YgfB-like_sf"/>
</dbReference>
<dbReference type="NCBIfam" id="TIGR02292">
    <property type="entry name" value="ygfB_yecA"/>
    <property type="match status" value="1"/>
</dbReference>
<dbReference type="OrthoDB" id="570299at2"/>
<gene>
    <name evidence="1" type="ORF">DFR39_11112</name>
</gene>
<reference evidence="1 2" key="1">
    <citation type="submission" date="2019-03" db="EMBL/GenBank/DDBJ databases">
        <title>Genomic Encyclopedia of Type Strains, Phase IV (KMG-IV): sequencing the most valuable type-strain genomes for metagenomic binning, comparative biology and taxonomic classification.</title>
        <authorList>
            <person name="Goeker M."/>
        </authorList>
    </citation>
    <scope>NUCLEOTIDE SEQUENCE [LARGE SCALE GENOMIC DNA]</scope>
    <source>
        <strain evidence="1 2">DSM 25082</strain>
    </source>
</reference>
<dbReference type="EMBL" id="SNXE01000011">
    <property type="protein sequence ID" value="TDP05508.1"/>
    <property type="molecule type" value="Genomic_DNA"/>
</dbReference>
<dbReference type="Proteomes" id="UP000295357">
    <property type="component" value="Unassembled WGS sequence"/>
</dbReference>
<dbReference type="Pfam" id="PF03695">
    <property type="entry name" value="UPF0149"/>
    <property type="match status" value="1"/>
</dbReference>
<organism evidence="1 2">
    <name type="scientific">Roseateles asaccharophilus</name>
    <dbReference type="NCBI Taxonomy" id="582607"/>
    <lineage>
        <taxon>Bacteria</taxon>
        <taxon>Pseudomonadati</taxon>
        <taxon>Pseudomonadota</taxon>
        <taxon>Betaproteobacteria</taxon>
        <taxon>Burkholderiales</taxon>
        <taxon>Sphaerotilaceae</taxon>
        <taxon>Roseateles</taxon>
    </lineage>
</organism>
<dbReference type="InterPro" id="IPR011978">
    <property type="entry name" value="YgfB-like"/>
</dbReference>
<dbReference type="SUPFAM" id="SSF101327">
    <property type="entry name" value="YgfB-like"/>
    <property type="match status" value="1"/>
</dbReference>
<keyword evidence="2" id="KW-1185">Reference proteome</keyword>
<evidence type="ECO:0000313" key="2">
    <source>
        <dbReference type="Proteomes" id="UP000295357"/>
    </source>
</evidence>
<proteinExistence type="predicted"/>